<proteinExistence type="predicted"/>
<feature type="non-terminal residue" evidence="1">
    <location>
        <position position="40"/>
    </location>
</feature>
<gene>
    <name evidence="1" type="ORF">METZ01_LOCUS205830</name>
</gene>
<organism evidence="1">
    <name type="scientific">marine metagenome</name>
    <dbReference type="NCBI Taxonomy" id="408172"/>
    <lineage>
        <taxon>unclassified sequences</taxon>
        <taxon>metagenomes</taxon>
        <taxon>ecological metagenomes</taxon>
    </lineage>
</organism>
<protein>
    <submittedName>
        <fullName evidence="1">Uncharacterized protein</fullName>
    </submittedName>
</protein>
<reference evidence="1" key="1">
    <citation type="submission" date="2018-05" db="EMBL/GenBank/DDBJ databases">
        <authorList>
            <person name="Lanie J.A."/>
            <person name="Ng W.-L."/>
            <person name="Kazmierczak K.M."/>
            <person name="Andrzejewski T.M."/>
            <person name="Davidsen T.M."/>
            <person name="Wayne K.J."/>
            <person name="Tettelin H."/>
            <person name="Glass J.I."/>
            <person name="Rusch D."/>
            <person name="Podicherti R."/>
            <person name="Tsui H.-C.T."/>
            <person name="Winkler M.E."/>
        </authorList>
    </citation>
    <scope>NUCLEOTIDE SEQUENCE</scope>
</reference>
<evidence type="ECO:0000313" key="1">
    <source>
        <dbReference type="EMBL" id="SVB52976.1"/>
    </source>
</evidence>
<name>A0A382EQA6_9ZZZZ</name>
<dbReference type="AlphaFoldDB" id="A0A382EQA6"/>
<feature type="non-terminal residue" evidence="1">
    <location>
        <position position="1"/>
    </location>
</feature>
<accession>A0A382EQA6</accession>
<dbReference type="EMBL" id="UINC01045791">
    <property type="protein sequence ID" value="SVB52976.1"/>
    <property type="molecule type" value="Genomic_DNA"/>
</dbReference>
<sequence length="40" mass="4735">LNQLLVFCLLAEDHQFRVNVRDACYLHHSLDNQVLRGDRL</sequence>